<dbReference type="AlphaFoldDB" id="A0AA92UZC5"/>
<dbReference type="Proteomes" id="UP000284990">
    <property type="component" value="Unassembled WGS sequence"/>
</dbReference>
<evidence type="ECO:0000313" key="1">
    <source>
        <dbReference type="EMBL" id="RHA82456.1"/>
    </source>
</evidence>
<organism evidence="1 2">
    <name type="scientific">Segatella copri</name>
    <dbReference type="NCBI Taxonomy" id="165179"/>
    <lineage>
        <taxon>Bacteria</taxon>
        <taxon>Pseudomonadati</taxon>
        <taxon>Bacteroidota</taxon>
        <taxon>Bacteroidia</taxon>
        <taxon>Bacteroidales</taxon>
        <taxon>Prevotellaceae</taxon>
        <taxon>Segatella</taxon>
    </lineage>
</organism>
<comment type="caution">
    <text evidence="1">The sequence shown here is derived from an EMBL/GenBank/DDBJ whole genome shotgun (WGS) entry which is preliminary data.</text>
</comment>
<evidence type="ECO:0000313" key="2">
    <source>
        <dbReference type="Proteomes" id="UP000284990"/>
    </source>
</evidence>
<accession>A0AA92UZC5</accession>
<sequence>MHEFFAISVHFVVFYTVFNQKPWHFATFSRKNIRSRSYVPLTIASMRIITKQITFSSLNAQLSWLQVRKVRSNLVKAEMRVL</sequence>
<name>A0AA92UZC5_9BACT</name>
<reference evidence="1 2" key="1">
    <citation type="submission" date="2018-08" db="EMBL/GenBank/DDBJ databases">
        <title>A genome reference for cultivated species of the human gut microbiota.</title>
        <authorList>
            <person name="Zou Y."/>
            <person name="Xue W."/>
            <person name="Luo G."/>
        </authorList>
    </citation>
    <scope>NUCLEOTIDE SEQUENCE [LARGE SCALE GENOMIC DNA]</scope>
    <source>
        <strain evidence="1 2">AM42-23AC</strain>
    </source>
</reference>
<protein>
    <submittedName>
        <fullName evidence="1">Uncharacterized protein</fullName>
    </submittedName>
</protein>
<gene>
    <name evidence="1" type="ORF">DW916_15180</name>
</gene>
<dbReference type="EMBL" id="QSFW01000044">
    <property type="protein sequence ID" value="RHA82456.1"/>
    <property type="molecule type" value="Genomic_DNA"/>
</dbReference>
<proteinExistence type="predicted"/>